<accession>A0A177CNI1</accession>
<gene>
    <name evidence="2" type="ORF">CC84DRAFT_1215516</name>
</gene>
<reference evidence="2 3" key="1">
    <citation type="submission" date="2016-05" db="EMBL/GenBank/DDBJ databases">
        <title>Comparative analysis of secretome profiles of manganese(II)-oxidizing ascomycete fungi.</title>
        <authorList>
            <consortium name="DOE Joint Genome Institute"/>
            <person name="Zeiner C.A."/>
            <person name="Purvine S.O."/>
            <person name="Zink E.M."/>
            <person name="Wu S."/>
            <person name="Pasa-Tolic L."/>
            <person name="Chaput D.L."/>
            <person name="Haridas S."/>
            <person name="Grigoriev I.V."/>
            <person name="Santelli C.M."/>
            <person name="Hansel C.M."/>
        </authorList>
    </citation>
    <scope>NUCLEOTIDE SEQUENCE [LARGE SCALE GENOMIC DNA]</scope>
    <source>
        <strain evidence="2 3">AP3s5-JAC2a</strain>
    </source>
</reference>
<dbReference type="AlphaFoldDB" id="A0A177CNI1"/>
<keyword evidence="1" id="KW-0472">Membrane</keyword>
<organism evidence="2 3">
    <name type="scientific">Paraphaeosphaeria sporulosa</name>
    <dbReference type="NCBI Taxonomy" id="1460663"/>
    <lineage>
        <taxon>Eukaryota</taxon>
        <taxon>Fungi</taxon>
        <taxon>Dikarya</taxon>
        <taxon>Ascomycota</taxon>
        <taxon>Pezizomycotina</taxon>
        <taxon>Dothideomycetes</taxon>
        <taxon>Pleosporomycetidae</taxon>
        <taxon>Pleosporales</taxon>
        <taxon>Massarineae</taxon>
        <taxon>Didymosphaeriaceae</taxon>
        <taxon>Paraphaeosphaeria</taxon>
    </lineage>
</organism>
<evidence type="ECO:0000313" key="2">
    <source>
        <dbReference type="EMBL" id="OAG09073.1"/>
    </source>
</evidence>
<evidence type="ECO:0000313" key="3">
    <source>
        <dbReference type="Proteomes" id="UP000077069"/>
    </source>
</evidence>
<dbReference type="EMBL" id="KV441550">
    <property type="protein sequence ID" value="OAG09073.1"/>
    <property type="molecule type" value="Genomic_DNA"/>
</dbReference>
<keyword evidence="1" id="KW-0812">Transmembrane</keyword>
<dbReference type="Proteomes" id="UP000077069">
    <property type="component" value="Unassembled WGS sequence"/>
</dbReference>
<protein>
    <submittedName>
        <fullName evidence="2">Uncharacterized protein</fullName>
    </submittedName>
</protein>
<name>A0A177CNI1_9PLEO</name>
<proteinExistence type="predicted"/>
<sequence length="272" mass="29685">MGLAAAVLFGLQVLAGWIALQCALDRVGERVARVRPVVAAMKVIDNFALVAGTTLCALLVLLPSFVFVVLEVFRFVQVRSRGDGNDSRDEQRGGDPSKTITAHMERVVGIVDELDAMGERMRQAALSLNLGEAQVIEEKYEAVATAETKAAILSQTCGNVLLAVCRHSETMEKLYSAMSPEEVDDLIYCDCDEFEVRAEKVISLIQILKECMERQTDLVKTVDDLYPMIPTVPVGVTSPTSHSALKPIDSPMIGTTRGCIEDEIDDSGFMED</sequence>
<dbReference type="GeneID" id="28766211"/>
<keyword evidence="1" id="KW-1133">Transmembrane helix</keyword>
<feature type="transmembrane region" description="Helical" evidence="1">
    <location>
        <begin position="47"/>
        <end position="73"/>
    </location>
</feature>
<dbReference type="InParanoid" id="A0A177CNI1"/>
<keyword evidence="3" id="KW-1185">Reference proteome</keyword>
<evidence type="ECO:0000256" key="1">
    <source>
        <dbReference type="SAM" id="Phobius"/>
    </source>
</evidence>
<dbReference type="RefSeq" id="XP_018039438.1">
    <property type="nucleotide sequence ID" value="XM_018182725.1"/>
</dbReference>
<dbReference type="OrthoDB" id="3777748at2759"/>